<dbReference type="EMBL" id="AM406670">
    <property type="protein sequence ID" value="CAL94446.1"/>
    <property type="molecule type" value="Genomic_DNA"/>
</dbReference>
<evidence type="ECO:0000313" key="3">
    <source>
        <dbReference type="Proteomes" id="UP000002588"/>
    </source>
</evidence>
<reference evidence="2 3" key="1">
    <citation type="journal article" date="2006" name="Nat. Biotechnol.">
        <title>Complete genome of the mutualistic, N2-fixing grass endophyte Azoarcus sp. strain BH72.</title>
        <authorList>
            <person name="Krause A."/>
            <person name="Ramakumar A."/>
            <person name="Bartels D."/>
            <person name="Battistoni F."/>
            <person name="Bekel T."/>
            <person name="Boch J."/>
            <person name="Boehm M."/>
            <person name="Friedrich F."/>
            <person name="Hurek T."/>
            <person name="Krause L."/>
            <person name="Linke B."/>
            <person name="McHardy A.C."/>
            <person name="Sarkar A."/>
            <person name="Schneiker S."/>
            <person name="Syed A.A."/>
            <person name="Thauer R."/>
            <person name="Vorhoelter F.-J."/>
            <person name="Weidner S."/>
            <person name="Puehler A."/>
            <person name="Reinhold-Hurek B."/>
            <person name="Kaiser O."/>
            <person name="Goesmann A."/>
        </authorList>
    </citation>
    <scope>NUCLEOTIDE SEQUENCE [LARGE SCALE GENOMIC DNA]</scope>
    <source>
        <strain evidence="2 3">BH72</strain>
    </source>
</reference>
<dbReference type="eggNOG" id="COG3182">
    <property type="taxonomic scope" value="Bacteria"/>
</dbReference>
<keyword evidence="1" id="KW-1133">Transmembrane helix</keyword>
<dbReference type="Proteomes" id="UP000002588">
    <property type="component" value="Chromosome"/>
</dbReference>
<proteinExistence type="predicted"/>
<keyword evidence="1" id="KW-0812">Transmembrane</keyword>
<evidence type="ECO:0000256" key="1">
    <source>
        <dbReference type="SAM" id="Phobius"/>
    </source>
</evidence>
<protein>
    <submittedName>
        <fullName evidence="2">Hypothetical membrane protein</fullName>
    </submittedName>
</protein>
<keyword evidence="1" id="KW-0472">Membrane</keyword>
<dbReference type="KEGG" id="aoa:dqs_1978"/>
<evidence type="ECO:0000313" key="2">
    <source>
        <dbReference type="EMBL" id="CAL94446.1"/>
    </source>
</evidence>
<dbReference type="Pfam" id="PF03929">
    <property type="entry name" value="PepSY_TM"/>
    <property type="match status" value="1"/>
</dbReference>
<dbReference type="InterPro" id="IPR005625">
    <property type="entry name" value="PepSY-ass_TM"/>
</dbReference>
<feature type="transmembrane region" description="Helical" evidence="1">
    <location>
        <begin position="12"/>
        <end position="33"/>
    </location>
</feature>
<accession>A1K6J1</accession>
<gene>
    <name evidence="2" type="ordered locus">azo1829</name>
</gene>
<name>A1K6J1_AZOSB</name>
<dbReference type="HOGENOM" id="CLU_1127358_0_0_4"/>
<dbReference type="AlphaFoldDB" id="A1K6J1"/>
<dbReference type="STRING" id="62928.azo1829"/>
<feature type="transmembrane region" description="Helical" evidence="1">
    <location>
        <begin position="210"/>
        <end position="232"/>
    </location>
</feature>
<organism evidence="2 3">
    <name type="scientific">Azoarcus sp. (strain BH72)</name>
    <dbReference type="NCBI Taxonomy" id="418699"/>
    <lineage>
        <taxon>Bacteria</taxon>
        <taxon>Pseudomonadati</taxon>
        <taxon>Pseudomonadota</taxon>
        <taxon>Betaproteobacteria</taxon>
        <taxon>Rhodocyclales</taxon>
        <taxon>Zoogloeaceae</taxon>
        <taxon>Azoarcus</taxon>
    </lineage>
</organism>
<dbReference type="OrthoDB" id="7063934at2"/>
<dbReference type="KEGG" id="azo:azo1829"/>
<dbReference type="RefSeq" id="WP_011765562.1">
    <property type="nucleotide sequence ID" value="NC_008702.1"/>
</dbReference>
<keyword evidence="3" id="KW-1185">Reference proteome</keyword>
<sequence>MKLRFDSRKWHIWVSVMLALPILVVAVTAVFIAHSKSLRLAEIPVAAGWLPGYGGGEAAKVQNEARATLFTRGGTHYVGTTGGLYRLEQGRLVAEPGFAGNQIRGLAEADWGLVAATRQGVWVARDGQWQRMRGGDAWSAATRADGSVVVAVRDEGLLVSADGSQWQADTAVMPALAALQGEGGTDTVTLARLVMDLHTGKALLGKNLEWLWIDLVGLAMTLLSLTGVYMWWRGERRKRALQANRGAAPSPAAAAAQA</sequence>